<accession>A0A8H7QH69</accession>
<keyword evidence="8" id="KW-0255">Endonuclease</keyword>
<evidence type="ECO:0000313" key="25">
    <source>
        <dbReference type="EMBL" id="KAG2192357.1"/>
    </source>
</evidence>
<dbReference type="GO" id="GO:0005524">
    <property type="term" value="F:ATP binding"/>
    <property type="evidence" value="ECO:0007669"/>
    <property type="project" value="UniProtKB-UniRule"/>
</dbReference>
<dbReference type="Proteomes" id="UP000650833">
    <property type="component" value="Unassembled WGS sequence"/>
</dbReference>
<feature type="region of interest" description="Disordered" evidence="21">
    <location>
        <begin position="1"/>
        <end position="64"/>
    </location>
</feature>
<dbReference type="Gene3D" id="3.90.320.10">
    <property type="match status" value="1"/>
</dbReference>
<dbReference type="GO" id="GO:0046872">
    <property type="term" value="F:metal ion binding"/>
    <property type="evidence" value="ECO:0007669"/>
    <property type="project" value="UniProtKB-UniRule"/>
</dbReference>
<dbReference type="InterPro" id="IPR045055">
    <property type="entry name" value="DNA2/NAM7-like"/>
</dbReference>
<keyword evidence="15 20" id="KW-0238">DNA-binding</keyword>
<dbReference type="AlphaFoldDB" id="A0A8H7QH69"/>
<name>A0A8H7QH69_9FUNG</name>
<keyword evidence="26" id="KW-1185">Reference proteome</keyword>
<keyword evidence="3 20" id="KW-0004">4Fe-4S</keyword>
<dbReference type="EC" id="3.1.-.-" evidence="20"/>
<evidence type="ECO:0000256" key="12">
    <source>
        <dbReference type="ARBA" id="ARBA00022840"/>
    </source>
</evidence>
<dbReference type="GO" id="GO:0051539">
    <property type="term" value="F:4 iron, 4 sulfur cluster binding"/>
    <property type="evidence" value="ECO:0007669"/>
    <property type="project" value="UniProtKB-UniRule"/>
</dbReference>
<proteinExistence type="inferred from homology"/>
<keyword evidence="5 20" id="KW-0540">Nuclease</keyword>
<keyword evidence="10 20" id="KW-0378">Hydrolase</keyword>
<comment type="cofactor">
    <cofactor evidence="1">
        <name>[4Fe-4S] cluster</name>
        <dbReference type="ChEBI" id="CHEBI:49883"/>
    </cofactor>
</comment>
<sequence>MIKSKLQKSTTNISVSTSLLSTHKRQKTDHVQEVETPITITNQNNNNNNNNKEEADDDDDDDMFGDDIALDELDISAIIKANKKPELTMSSDMFDDLDMDELNDLIKAEEKSPSQPLISPYSSPVIEKRRKFNRYLVASVTNEIYTLDEYRYTEKILILIQEDENCAITARLRQEWEQTKVVVGDVVHIPYTTNTKEIVIDNQKNFIVVHPDRLISCTAVADSYSCLRKSVLQLKVRGVSEYTEALVHGNIIHMVLQNALQTGDFSIESIKKEMKHVVTNSLEDLYAMDQNEEAALRILIQYADYIHEFGTKYVRKFPLPDARVSKNLGMNPETEMGCTSVSVCKVLDIEEHLWSPTYGLKGMVDASVQLKLSPTNKVLTIPFELKTGKVSRFITNRAQTLLYTLLMSDRYDVEIGAGILYYSKTNSLYLVPSSRNDLRSLIMARNFLAIACNSSSLPPMIKSSHTCQYCYVNDACMIYHKAIENGNGTTSGLYKLFDDRTNHMTESTSEFFKHWWQLLDQEETDIDYIRKDIWSQPAEIREMSGRCLANMELNLADSNIDPEISQWKYCFIRSQDEINRPLLCNISTGDPIVVSSMHGHINLAMGFVSSLSTTEIVLNLNEPLRNPPQIAGPAFDPLNNQTFNSFIRFKNDAKNYYSLMNIQYRIDKDEMSSGMGMLRNNLVMLTAKADNEYTRVKRLRELIIDLKKPDYQTSVPYIPPTPNMNPDQRKALKRVIQAEDYSLILGMPGTGKTTTTAEIINYLVKQNKSVLVAAYTHTALDNVLIKVREHGVDVLRLGNIDKVMPAMRDCVLSGNNSITSVNEMKEFYDSKKVVGVTCLGIGHVLLQKREFDYCIIDEASQITLPTCIGPLRYAKKFVLVGDVYQLPPIVRNKEANEGGLDKSLFAILAEARPESVSYLEYQYRMNREIMEVSNMLIYDGKLKCGNYQVASKIMQIPQLDAGLKSMHANSNCSLIESSNCWLRSVLDPSKKVVFVNTDELTCKESRPLGSFLQNEGEAQLIYQVTETLLKSGIDEQDLAVISVYRSQLRVISQLLKSRQNIEVATIDKYQGRDKDCILISLVRNNNQGNAGDLLRDWRRLNVAITRAKSKLILFGSASTLKASALYSQLIESFEKKGWVYKLPVNSELLHKQNQDQQLQDENLPSTFTILKTTEKKTPKSFLPTNAILKKNEILQDLYNNAL</sequence>
<keyword evidence="14 20" id="KW-0411">Iron-sulfur</keyword>
<evidence type="ECO:0000256" key="11">
    <source>
        <dbReference type="ARBA" id="ARBA00022806"/>
    </source>
</evidence>
<keyword evidence="18 20" id="KW-0511">Multifunctional enzyme</keyword>
<evidence type="ECO:0000313" key="26">
    <source>
        <dbReference type="Proteomes" id="UP000650833"/>
    </source>
</evidence>
<dbReference type="GO" id="GO:0005634">
    <property type="term" value="C:nucleus"/>
    <property type="evidence" value="ECO:0007669"/>
    <property type="project" value="UniProtKB-SubCell"/>
</dbReference>
<evidence type="ECO:0000256" key="18">
    <source>
        <dbReference type="ARBA" id="ARBA00023268"/>
    </source>
</evidence>
<evidence type="ECO:0000256" key="3">
    <source>
        <dbReference type="ARBA" id="ARBA00022485"/>
    </source>
</evidence>
<dbReference type="Pfam" id="PF13086">
    <property type="entry name" value="AAA_11"/>
    <property type="match status" value="2"/>
</dbReference>
<dbReference type="PANTHER" id="PTHR10887:SF433">
    <property type="entry name" value="DNA REPLICATION ATP-DEPENDENT HELICASE_NUCLEASE DNA2"/>
    <property type="match status" value="1"/>
</dbReference>
<evidence type="ECO:0000259" key="23">
    <source>
        <dbReference type="Pfam" id="PF13086"/>
    </source>
</evidence>
<keyword evidence="13 20" id="KW-0408">Iron</keyword>
<dbReference type="SUPFAM" id="SSF52540">
    <property type="entry name" value="P-loop containing nucleoside triphosphate hydrolases"/>
    <property type="match status" value="1"/>
</dbReference>
<comment type="catalytic activity">
    <reaction evidence="19 20">
        <text>ATP + H2O = ADP + phosphate + H(+)</text>
        <dbReference type="Rhea" id="RHEA:13065"/>
        <dbReference type="ChEBI" id="CHEBI:15377"/>
        <dbReference type="ChEBI" id="CHEBI:15378"/>
        <dbReference type="ChEBI" id="CHEBI:30616"/>
        <dbReference type="ChEBI" id="CHEBI:43474"/>
        <dbReference type="ChEBI" id="CHEBI:456216"/>
        <dbReference type="EC" id="3.6.4.12"/>
    </reaction>
</comment>
<dbReference type="GO" id="GO:0005737">
    <property type="term" value="C:cytoplasm"/>
    <property type="evidence" value="ECO:0007669"/>
    <property type="project" value="TreeGrafter"/>
</dbReference>
<keyword evidence="17 20" id="KW-0539">Nucleus</keyword>
<evidence type="ECO:0000256" key="17">
    <source>
        <dbReference type="ARBA" id="ARBA00023242"/>
    </source>
</evidence>
<feature type="domain" description="DNA2/NAM7 helicase helicase" evidence="23">
    <location>
        <begin position="823"/>
        <end position="891"/>
    </location>
</feature>
<dbReference type="OrthoDB" id="6513042at2759"/>
<keyword evidence="9 20" id="KW-0227">DNA damage</keyword>
<feature type="domain" description="DNA replication factor Dna2 N-terminal" evidence="22">
    <location>
        <begin position="164"/>
        <end position="369"/>
    </location>
</feature>
<feature type="compositionally biased region" description="Polar residues" evidence="21">
    <location>
        <begin position="7"/>
        <end position="21"/>
    </location>
</feature>
<evidence type="ECO:0000256" key="21">
    <source>
        <dbReference type="SAM" id="MobiDB-lite"/>
    </source>
</evidence>
<keyword evidence="11 20" id="KW-0347">Helicase</keyword>
<dbReference type="GO" id="GO:0071932">
    <property type="term" value="P:replication fork reversal"/>
    <property type="evidence" value="ECO:0007669"/>
    <property type="project" value="TreeGrafter"/>
</dbReference>
<evidence type="ECO:0000256" key="10">
    <source>
        <dbReference type="ARBA" id="ARBA00022801"/>
    </source>
</evidence>
<keyword evidence="16 20" id="KW-0234">DNA repair</keyword>
<evidence type="ECO:0000256" key="14">
    <source>
        <dbReference type="ARBA" id="ARBA00023014"/>
    </source>
</evidence>
<dbReference type="GO" id="GO:0033567">
    <property type="term" value="P:DNA replication, Okazaki fragment processing"/>
    <property type="evidence" value="ECO:0007669"/>
    <property type="project" value="UniProtKB-UniRule"/>
</dbReference>
<dbReference type="GO" id="GO:0005694">
    <property type="term" value="C:chromosome"/>
    <property type="evidence" value="ECO:0007669"/>
    <property type="project" value="UniProtKB-SubCell"/>
</dbReference>
<feature type="compositionally biased region" description="Acidic residues" evidence="21">
    <location>
        <begin position="54"/>
        <end position="64"/>
    </location>
</feature>
<evidence type="ECO:0000256" key="16">
    <source>
        <dbReference type="ARBA" id="ARBA00023204"/>
    </source>
</evidence>
<evidence type="ECO:0000256" key="9">
    <source>
        <dbReference type="ARBA" id="ARBA00022763"/>
    </source>
</evidence>
<dbReference type="Pfam" id="PF13087">
    <property type="entry name" value="AAA_12"/>
    <property type="match status" value="1"/>
</dbReference>
<keyword evidence="4 20" id="KW-0235">DNA replication</keyword>
<evidence type="ECO:0000256" key="6">
    <source>
        <dbReference type="ARBA" id="ARBA00022723"/>
    </source>
</evidence>
<comment type="function">
    <text evidence="20">Key enzyme involved in DNA replication and DNA repair. Involved in Okazaki fragments processing by cleaving long flaps that escape FEN1: flaps that are longer than 27 nucleotides are coated by replication protein A complex (RPA), leading to recruit DNA2 which cleaves the flap until it is too short to bind RPA and becomes a substrate for FEN1. Also involved in 5'-end resection of DNA during double-strand break (DSB) repair by mediating the cleavage of 5'-ssDNA.</text>
</comment>
<reference evidence="25" key="1">
    <citation type="submission" date="2020-12" db="EMBL/GenBank/DDBJ databases">
        <title>Metabolic potential, ecology and presence of endohyphal bacteria is reflected in genomic diversity of Mucoromycotina.</title>
        <authorList>
            <person name="Muszewska A."/>
            <person name="Okrasinska A."/>
            <person name="Steczkiewicz K."/>
            <person name="Drgas O."/>
            <person name="Orlowska M."/>
            <person name="Perlinska-Lenart U."/>
            <person name="Aleksandrzak-Piekarczyk T."/>
            <person name="Szatraj K."/>
            <person name="Zielenkiewicz U."/>
            <person name="Pilsyk S."/>
            <person name="Malc E."/>
            <person name="Mieczkowski P."/>
            <person name="Kruszewska J.S."/>
            <person name="Biernat P."/>
            <person name="Pawlowska J."/>
        </authorList>
    </citation>
    <scope>NUCLEOTIDE SEQUENCE</scope>
    <source>
        <strain evidence="25">CBS 226.32</strain>
    </source>
</reference>
<dbReference type="GO" id="GO:0006281">
    <property type="term" value="P:DNA repair"/>
    <property type="evidence" value="ECO:0007669"/>
    <property type="project" value="UniProtKB-KW"/>
</dbReference>
<keyword evidence="7 20" id="KW-0547">Nucleotide-binding</keyword>
<evidence type="ECO:0000256" key="8">
    <source>
        <dbReference type="ARBA" id="ARBA00022759"/>
    </source>
</evidence>
<evidence type="ECO:0000256" key="2">
    <source>
        <dbReference type="ARBA" id="ARBA00007913"/>
    </source>
</evidence>
<dbReference type="InterPro" id="IPR047187">
    <property type="entry name" value="SF1_C_Upf1"/>
</dbReference>
<dbReference type="Pfam" id="PF08696">
    <property type="entry name" value="Dna2"/>
    <property type="match status" value="1"/>
</dbReference>
<comment type="caution">
    <text evidence="25">The sequence shown here is derived from an EMBL/GenBank/DDBJ whole genome shotgun (WGS) entry which is preliminary data.</text>
</comment>
<evidence type="ECO:0000256" key="20">
    <source>
        <dbReference type="RuleBase" id="RU367041"/>
    </source>
</evidence>
<dbReference type="CDD" id="cd18041">
    <property type="entry name" value="DEXXQc_DNA2"/>
    <property type="match status" value="1"/>
</dbReference>
<comment type="subcellular location">
    <subcellularLocation>
        <location evidence="20">Nucleus</location>
    </subcellularLocation>
    <subcellularLocation>
        <location evidence="20">Chromosome</location>
    </subcellularLocation>
</comment>
<evidence type="ECO:0000256" key="4">
    <source>
        <dbReference type="ARBA" id="ARBA00022705"/>
    </source>
</evidence>
<dbReference type="CDD" id="cd18808">
    <property type="entry name" value="SF1_C_Upf1"/>
    <property type="match status" value="1"/>
</dbReference>
<dbReference type="PANTHER" id="PTHR10887">
    <property type="entry name" value="DNA2/NAM7 HELICASE FAMILY"/>
    <property type="match status" value="1"/>
</dbReference>
<dbReference type="Gene3D" id="3.40.50.300">
    <property type="entry name" value="P-loop containing nucleotide triphosphate hydrolases"/>
    <property type="match status" value="3"/>
</dbReference>
<evidence type="ECO:0000259" key="24">
    <source>
        <dbReference type="Pfam" id="PF13087"/>
    </source>
</evidence>
<evidence type="ECO:0000256" key="7">
    <source>
        <dbReference type="ARBA" id="ARBA00022741"/>
    </source>
</evidence>
<dbReference type="InterPro" id="IPR014808">
    <property type="entry name" value="DNA_replication_fac_Dna2_N"/>
</dbReference>
<feature type="domain" description="DNA2/NAM7 helicase-like C-terminal" evidence="24">
    <location>
        <begin position="900"/>
        <end position="1117"/>
    </location>
</feature>
<evidence type="ECO:0000259" key="22">
    <source>
        <dbReference type="Pfam" id="PF08696"/>
    </source>
</evidence>
<organism evidence="25 26">
    <name type="scientific">Mucor plumbeus</name>
    <dbReference type="NCBI Taxonomy" id="97098"/>
    <lineage>
        <taxon>Eukaryota</taxon>
        <taxon>Fungi</taxon>
        <taxon>Fungi incertae sedis</taxon>
        <taxon>Mucoromycota</taxon>
        <taxon>Mucoromycotina</taxon>
        <taxon>Mucoromycetes</taxon>
        <taxon>Mucorales</taxon>
        <taxon>Mucorineae</taxon>
        <taxon>Mucoraceae</taxon>
        <taxon>Mucor</taxon>
    </lineage>
</organism>
<protein>
    <recommendedName>
        <fullName evidence="20">DNA replication ATP-dependent helicase/nuclease</fullName>
        <ecNumber evidence="20">3.1.-.-</ecNumber>
        <ecNumber evidence="20">3.6.4.12</ecNumber>
    </recommendedName>
</protein>
<dbReference type="InterPro" id="IPR027417">
    <property type="entry name" value="P-loop_NTPase"/>
</dbReference>
<evidence type="ECO:0000256" key="19">
    <source>
        <dbReference type="ARBA" id="ARBA00047995"/>
    </source>
</evidence>
<evidence type="ECO:0000256" key="5">
    <source>
        <dbReference type="ARBA" id="ARBA00022722"/>
    </source>
</evidence>
<dbReference type="GO" id="GO:0003677">
    <property type="term" value="F:DNA binding"/>
    <property type="evidence" value="ECO:0007669"/>
    <property type="project" value="UniProtKB-UniRule"/>
</dbReference>
<dbReference type="InterPro" id="IPR041679">
    <property type="entry name" value="DNA2/NAM7-like_C"/>
</dbReference>
<gene>
    <name evidence="25" type="ORF">INT46_001504</name>
</gene>
<keyword evidence="6 20" id="KW-0479">Metal-binding</keyword>
<dbReference type="GO" id="GO:0017108">
    <property type="term" value="F:5'-flap endonuclease activity"/>
    <property type="evidence" value="ECO:0007669"/>
    <property type="project" value="UniProtKB-UniRule"/>
</dbReference>
<comment type="similarity">
    <text evidence="2 20">Belongs to the DNA2/NAM7 helicase family.</text>
</comment>
<dbReference type="InterPro" id="IPR011604">
    <property type="entry name" value="PDDEXK-like_dom_sf"/>
</dbReference>
<dbReference type="EC" id="3.6.4.12" evidence="20"/>
<evidence type="ECO:0000256" key="13">
    <source>
        <dbReference type="ARBA" id="ARBA00023004"/>
    </source>
</evidence>
<evidence type="ECO:0000256" key="15">
    <source>
        <dbReference type="ARBA" id="ARBA00023125"/>
    </source>
</evidence>
<keyword evidence="12 20" id="KW-0067">ATP-binding</keyword>
<dbReference type="FunFam" id="3.40.50.300:FF:000789">
    <property type="entry name" value="DNA replication ATP-dependent helicase/nuclease DNA2"/>
    <property type="match status" value="1"/>
</dbReference>
<dbReference type="InterPro" id="IPR026851">
    <property type="entry name" value="Dna2/JHS1_DEXXQ-box"/>
</dbReference>
<dbReference type="CDD" id="cd22318">
    <property type="entry name" value="DNA2_N-like"/>
    <property type="match status" value="1"/>
</dbReference>
<evidence type="ECO:0000256" key="1">
    <source>
        <dbReference type="ARBA" id="ARBA00001966"/>
    </source>
</evidence>
<dbReference type="GO" id="GO:0017116">
    <property type="term" value="F:single-stranded DNA helicase activity"/>
    <property type="evidence" value="ECO:0007669"/>
    <property type="project" value="UniProtKB-UniRule"/>
</dbReference>
<feature type="domain" description="DNA2/NAM7 helicase helicase" evidence="23">
    <location>
        <begin position="724"/>
        <end position="808"/>
    </location>
</feature>
<dbReference type="EMBL" id="JAEPRC010000737">
    <property type="protein sequence ID" value="KAG2192357.1"/>
    <property type="molecule type" value="Genomic_DNA"/>
</dbReference>
<dbReference type="InterPro" id="IPR041677">
    <property type="entry name" value="DNA2/NAM7_AAA_11"/>
</dbReference>
<keyword evidence="20" id="KW-0158">Chromosome</keyword>
<dbReference type="FunFam" id="3.40.50.300:FF:001170">
    <property type="entry name" value="DNA replication helicase Dna2"/>
    <property type="match status" value="1"/>
</dbReference>